<dbReference type="EMBL" id="JANJYJ010000455">
    <property type="protein sequence ID" value="KAK3175494.1"/>
    <property type="molecule type" value="Genomic_DNA"/>
</dbReference>
<gene>
    <name evidence="3" type="ORF">Dsin_017212</name>
    <name evidence="2" type="ORF">Dsin_032589</name>
</gene>
<keyword evidence="4" id="KW-1185">Reference proteome</keyword>
<proteinExistence type="predicted"/>
<feature type="domain" description="Reverse transcriptase zinc-binding" evidence="1">
    <location>
        <begin position="88"/>
        <end position="131"/>
    </location>
</feature>
<dbReference type="EMBL" id="JANJYJ010000005">
    <property type="protein sequence ID" value="KAK3212506.1"/>
    <property type="molecule type" value="Genomic_DNA"/>
</dbReference>
<dbReference type="Proteomes" id="UP001281410">
    <property type="component" value="Unassembled WGS sequence"/>
</dbReference>
<dbReference type="AlphaFoldDB" id="A0AAE0AF43"/>
<reference evidence="3" key="1">
    <citation type="journal article" date="2023" name="Plant J.">
        <title>Genome sequences and population genomics provide insights into the demographic history, inbreeding, and mutation load of two 'living fossil' tree species of Dipteronia.</title>
        <authorList>
            <person name="Feng Y."/>
            <person name="Comes H.P."/>
            <person name="Chen J."/>
            <person name="Zhu S."/>
            <person name="Lu R."/>
            <person name="Zhang X."/>
            <person name="Li P."/>
            <person name="Qiu J."/>
            <person name="Olsen K.M."/>
            <person name="Qiu Y."/>
        </authorList>
    </citation>
    <scope>NUCLEOTIDE SEQUENCE</scope>
    <source>
        <strain evidence="3">NBL</strain>
    </source>
</reference>
<organism evidence="3 4">
    <name type="scientific">Dipteronia sinensis</name>
    <dbReference type="NCBI Taxonomy" id="43782"/>
    <lineage>
        <taxon>Eukaryota</taxon>
        <taxon>Viridiplantae</taxon>
        <taxon>Streptophyta</taxon>
        <taxon>Embryophyta</taxon>
        <taxon>Tracheophyta</taxon>
        <taxon>Spermatophyta</taxon>
        <taxon>Magnoliopsida</taxon>
        <taxon>eudicotyledons</taxon>
        <taxon>Gunneridae</taxon>
        <taxon>Pentapetalae</taxon>
        <taxon>rosids</taxon>
        <taxon>malvids</taxon>
        <taxon>Sapindales</taxon>
        <taxon>Sapindaceae</taxon>
        <taxon>Hippocastanoideae</taxon>
        <taxon>Acereae</taxon>
        <taxon>Dipteronia</taxon>
    </lineage>
</organism>
<dbReference type="Pfam" id="PF13966">
    <property type="entry name" value="zf-RVT"/>
    <property type="match status" value="1"/>
</dbReference>
<comment type="caution">
    <text evidence="3">The sequence shown here is derived from an EMBL/GenBank/DDBJ whole genome shotgun (WGS) entry which is preliminary data.</text>
</comment>
<name>A0AAE0AF43_9ROSI</name>
<evidence type="ECO:0000259" key="1">
    <source>
        <dbReference type="Pfam" id="PF13966"/>
    </source>
</evidence>
<evidence type="ECO:0000313" key="3">
    <source>
        <dbReference type="EMBL" id="KAK3212506.1"/>
    </source>
</evidence>
<dbReference type="InterPro" id="IPR026960">
    <property type="entry name" value="RVT-Znf"/>
</dbReference>
<sequence>MIFSPLSLSVTATVNQLKLHSGKWNIPLVKASFLKEDSDLTLYLHTCSFVQKDMLLWHFDKLGHYSNRSWYQVGTSVMDNQRSSVLSDSVSWWKTLWRLQIPSKIKLFVWKACHQWIPTLVNLANRKVHVDGL</sequence>
<protein>
    <recommendedName>
        <fullName evidence="1">Reverse transcriptase zinc-binding domain-containing protein</fullName>
    </recommendedName>
</protein>
<evidence type="ECO:0000313" key="4">
    <source>
        <dbReference type="Proteomes" id="UP001281410"/>
    </source>
</evidence>
<accession>A0AAE0AF43</accession>
<evidence type="ECO:0000313" key="2">
    <source>
        <dbReference type="EMBL" id="KAK3175494.1"/>
    </source>
</evidence>